<dbReference type="InterPro" id="IPR039261">
    <property type="entry name" value="FNR_nucleotide-bd"/>
</dbReference>
<dbReference type="Gene3D" id="3.40.50.360">
    <property type="match status" value="1"/>
</dbReference>
<comment type="cofactor">
    <cofactor evidence="3">
        <name>FAD</name>
        <dbReference type="ChEBI" id="CHEBI:57692"/>
    </cofactor>
</comment>
<dbReference type="Pfam" id="PF00258">
    <property type="entry name" value="Flavodoxin_1"/>
    <property type="match status" value="1"/>
</dbReference>
<keyword evidence="9" id="KW-0560">Oxidoreductase</keyword>
<dbReference type="GO" id="GO:0004497">
    <property type="term" value="F:monooxygenase activity"/>
    <property type="evidence" value="ECO:0007669"/>
    <property type="project" value="InterPro"/>
</dbReference>
<dbReference type="Pfam" id="PF00175">
    <property type="entry name" value="NAD_binding_1"/>
    <property type="match status" value="1"/>
</dbReference>
<dbReference type="GO" id="GO:0003958">
    <property type="term" value="F:NADPH-hemoprotein reductase activity"/>
    <property type="evidence" value="ECO:0007669"/>
    <property type="project" value="UniProtKB-EC"/>
</dbReference>
<dbReference type="GO" id="GO:0016705">
    <property type="term" value="F:oxidoreductase activity, acting on paired donors, with incorporation or reduction of molecular oxygen"/>
    <property type="evidence" value="ECO:0007669"/>
    <property type="project" value="InterPro"/>
</dbReference>
<evidence type="ECO:0000256" key="9">
    <source>
        <dbReference type="ARBA" id="ARBA00023002"/>
    </source>
</evidence>
<dbReference type="Proteomes" id="UP000663846">
    <property type="component" value="Unassembled WGS sequence"/>
</dbReference>
<evidence type="ECO:0000256" key="8">
    <source>
        <dbReference type="ARBA" id="ARBA00022857"/>
    </source>
</evidence>
<proteinExistence type="inferred from homology"/>
<dbReference type="EMBL" id="CAJMWS010000935">
    <property type="protein sequence ID" value="CAE6469239.1"/>
    <property type="molecule type" value="Genomic_DNA"/>
</dbReference>
<dbReference type="SUPFAM" id="SSF63380">
    <property type="entry name" value="Riboflavin synthase domain-like"/>
    <property type="match status" value="1"/>
</dbReference>
<evidence type="ECO:0000256" key="2">
    <source>
        <dbReference type="ARBA" id="ARBA00001971"/>
    </source>
</evidence>
<gene>
    <name evidence="14" type="ORF">RDB_LOCUS172462</name>
</gene>
<dbReference type="PRINTS" id="PR00369">
    <property type="entry name" value="FLAVODOXIN"/>
</dbReference>
<evidence type="ECO:0008006" key="16">
    <source>
        <dbReference type="Google" id="ProtNLM"/>
    </source>
</evidence>
<accession>A0A8H3C175</accession>
<keyword evidence="6" id="KW-0288">FMN</keyword>
<dbReference type="Gene3D" id="3.40.50.80">
    <property type="entry name" value="Nucleotide-binding domain of ferredoxin-NADP reductase (FNR) module"/>
    <property type="match status" value="1"/>
</dbReference>
<dbReference type="Pfam" id="PF00067">
    <property type="entry name" value="p450"/>
    <property type="match status" value="1"/>
</dbReference>
<dbReference type="PROSITE" id="PS50902">
    <property type="entry name" value="FLAVODOXIN_LIKE"/>
    <property type="match status" value="1"/>
</dbReference>
<evidence type="ECO:0000256" key="11">
    <source>
        <dbReference type="SAM" id="MobiDB-lite"/>
    </source>
</evidence>
<dbReference type="InterPro" id="IPR001094">
    <property type="entry name" value="Flavdoxin-like"/>
</dbReference>
<keyword evidence="8" id="KW-0521">NADP</keyword>
<dbReference type="PROSITE" id="PS51384">
    <property type="entry name" value="FAD_FR"/>
    <property type="match status" value="1"/>
</dbReference>
<comment type="cofactor">
    <cofactor evidence="1">
        <name>FMN</name>
        <dbReference type="ChEBI" id="CHEBI:58210"/>
    </cofactor>
</comment>
<dbReference type="GO" id="GO:0005829">
    <property type="term" value="C:cytosol"/>
    <property type="evidence" value="ECO:0007669"/>
    <property type="project" value="TreeGrafter"/>
</dbReference>
<dbReference type="InterPro" id="IPR001709">
    <property type="entry name" value="Flavoprot_Pyr_Nucl_cyt_Rdtase"/>
</dbReference>
<dbReference type="GO" id="GO:0010181">
    <property type="term" value="F:FMN binding"/>
    <property type="evidence" value="ECO:0007669"/>
    <property type="project" value="InterPro"/>
</dbReference>
<feature type="domain" description="FAD-binding FR-type" evidence="13">
    <location>
        <begin position="544"/>
        <end position="766"/>
    </location>
</feature>
<evidence type="ECO:0000256" key="3">
    <source>
        <dbReference type="ARBA" id="ARBA00001974"/>
    </source>
</evidence>
<dbReference type="Pfam" id="PF00667">
    <property type="entry name" value="FAD_binding_1"/>
    <property type="match status" value="1"/>
</dbReference>
<dbReference type="InterPro" id="IPR001128">
    <property type="entry name" value="Cyt_P450"/>
</dbReference>
<evidence type="ECO:0000256" key="5">
    <source>
        <dbReference type="ARBA" id="ARBA00022630"/>
    </source>
</evidence>
<dbReference type="PANTHER" id="PTHR19384">
    <property type="entry name" value="NITRIC OXIDE SYNTHASE-RELATED"/>
    <property type="match status" value="1"/>
</dbReference>
<comment type="similarity">
    <text evidence="4">In the N-terminal section; belongs to the cytochrome P450 family.</text>
</comment>
<name>A0A8H3C175_9AGAM</name>
<dbReference type="SUPFAM" id="SSF52343">
    <property type="entry name" value="Ferredoxin reductase-like, C-terminal NADP-linked domain"/>
    <property type="match status" value="1"/>
</dbReference>
<evidence type="ECO:0000256" key="6">
    <source>
        <dbReference type="ARBA" id="ARBA00022643"/>
    </source>
</evidence>
<comment type="caution">
    <text evidence="14">The sequence shown here is derived from an EMBL/GenBank/DDBJ whole genome shotgun (WGS) entry which is preliminary data.</text>
</comment>
<feature type="domain" description="Flavodoxin-like" evidence="12">
    <location>
        <begin position="365"/>
        <end position="506"/>
    </location>
</feature>
<sequence>MVDIVSQLVLKWERFGPQHEIDLVDDGARLALDTIVLCTSKYRINSFYYDEQPSIVAAITRLLKESNKRLFKPKLFKVLPLGTNAKYRADTDMMMQAERVLHDKAHSSVIKELPPNTRSSKVQMANAFQSSSTQTHMLLTWVAGYKATATMLSSTINQILKHTAVYNRIRKEVDTVLGKEPIRLKHLGRLTYLTAVWREALRLAPSSQVSLLSCIEDGAIGHRKHLIKKGTNVVVLAQSVGRDPVFWGEDAEIFNPDRMLDGRFEALPPGAWIPFGSSTRQFTGERYAWQQALVSLAMVFQKFDITLTSPSSDRSSTASAQDPRVRVTPRKDAPSFSSITSSVPPPRPVSSVGTLSTGSTGGTPLYVFYGSNTGSCEGFAQIIVSRAPRNGFGAIVETLDNVVDNLPVDGPVIIVTASFEGEPADNAGRFVKELTRKNNEKNLGGVSFAVFGAGNHEWTRTYQQIPRLIDATLEKRGAKRLLERGEGDAGGDSFTENFCDWEERLWETLSEKYSTKGTLNLSAADTEIQFVSSSTDRATALRQPDAKEGLVIENRLLTAPGVPPKHHLEIKLPEGMTYQSGNYLAVLPLNPPEYVRRVLVRFKVPAGQQIVLKMAGPTSLPTGRPVNVSELLSGFVEIGHFANKRNVLTLLEYATDPVTRSDLESMLADFKKGGKRPKSSMLSLLEKYHDIKIPLGVFIVSLPPMRPRQYTISSSPLWNPNHVTLTVGVVAQGQLRGVGSNYLGDLSIGEQVLVAVRPSAKAFHPPTDPSIPMVLFAAGSGLAPFRGFLQERAMQLRAGHHVEKSVLFFGCRKPEEDYLYGDNELAEWSKLGIVDLKPAFSRAPERSEGNPYVQIRIWAERQMIHQYYDRGAKFYTCGGSHIAAGIREVFIRILAERLNGDQVQAEEEFRKIQFERYATPRFT</sequence>
<feature type="compositionally biased region" description="Basic and acidic residues" evidence="11">
    <location>
        <begin position="323"/>
        <end position="333"/>
    </location>
</feature>
<dbReference type="Gene3D" id="1.10.630.10">
    <property type="entry name" value="Cytochrome P450"/>
    <property type="match status" value="1"/>
</dbReference>
<dbReference type="InterPro" id="IPR008254">
    <property type="entry name" value="Flavodoxin/NO_synth"/>
</dbReference>
<evidence type="ECO:0000256" key="7">
    <source>
        <dbReference type="ARBA" id="ARBA00022827"/>
    </source>
</evidence>
<evidence type="ECO:0000256" key="10">
    <source>
        <dbReference type="ARBA" id="ARBA00049342"/>
    </source>
</evidence>
<evidence type="ECO:0000313" key="15">
    <source>
        <dbReference type="Proteomes" id="UP000663846"/>
    </source>
</evidence>
<feature type="compositionally biased region" description="Low complexity" evidence="11">
    <location>
        <begin position="309"/>
        <end position="319"/>
    </location>
</feature>
<evidence type="ECO:0000256" key="4">
    <source>
        <dbReference type="ARBA" id="ARBA00010018"/>
    </source>
</evidence>
<dbReference type="GO" id="GO:0020037">
    <property type="term" value="F:heme binding"/>
    <property type="evidence" value="ECO:0007669"/>
    <property type="project" value="InterPro"/>
</dbReference>
<feature type="region of interest" description="Disordered" evidence="11">
    <location>
        <begin position="309"/>
        <end position="357"/>
    </location>
</feature>
<keyword evidence="5" id="KW-0285">Flavoprotein</keyword>
<comment type="catalytic activity">
    <reaction evidence="10">
        <text>2 oxidized [cytochrome P450] + NADPH = 2 reduced [cytochrome P450] + NADP(+) + H(+)</text>
        <dbReference type="Rhea" id="RHEA:24040"/>
        <dbReference type="Rhea" id="RHEA-COMP:14627"/>
        <dbReference type="Rhea" id="RHEA-COMP:14628"/>
        <dbReference type="ChEBI" id="CHEBI:15378"/>
        <dbReference type="ChEBI" id="CHEBI:55376"/>
        <dbReference type="ChEBI" id="CHEBI:57783"/>
        <dbReference type="ChEBI" id="CHEBI:58349"/>
        <dbReference type="ChEBI" id="CHEBI:60344"/>
        <dbReference type="EC" id="1.6.2.4"/>
    </reaction>
</comment>
<organism evidence="14 15">
    <name type="scientific">Rhizoctonia solani</name>
    <dbReference type="NCBI Taxonomy" id="456999"/>
    <lineage>
        <taxon>Eukaryota</taxon>
        <taxon>Fungi</taxon>
        <taxon>Dikarya</taxon>
        <taxon>Basidiomycota</taxon>
        <taxon>Agaricomycotina</taxon>
        <taxon>Agaricomycetes</taxon>
        <taxon>Cantharellales</taxon>
        <taxon>Ceratobasidiaceae</taxon>
        <taxon>Rhizoctonia</taxon>
    </lineage>
</organism>
<dbReference type="Gene3D" id="2.40.30.10">
    <property type="entry name" value="Translation factors"/>
    <property type="match status" value="1"/>
</dbReference>
<dbReference type="InterPro" id="IPR036396">
    <property type="entry name" value="Cyt_P450_sf"/>
</dbReference>
<dbReference type="AlphaFoldDB" id="A0A8H3C175"/>
<dbReference type="SUPFAM" id="SSF48264">
    <property type="entry name" value="Cytochrome P450"/>
    <property type="match status" value="1"/>
</dbReference>
<evidence type="ECO:0000259" key="12">
    <source>
        <dbReference type="PROSITE" id="PS50902"/>
    </source>
</evidence>
<dbReference type="InterPro" id="IPR029039">
    <property type="entry name" value="Flavoprotein-like_sf"/>
</dbReference>
<keyword evidence="7" id="KW-0274">FAD</keyword>
<dbReference type="GO" id="GO:0005506">
    <property type="term" value="F:iron ion binding"/>
    <property type="evidence" value="ECO:0007669"/>
    <property type="project" value="InterPro"/>
</dbReference>
<dbReference type="InterPro" id="IPR023173">
    <property type="entry name" value="NADPH_Cyt_P450_Rdtase_alpha"/>
</dbReference>
<dbReference type="Gene3D" id="1.20.990.10">
    <property type="entry name" value="NADPH-cytochrome p450 Reductase, Chain A, domain 3"/>
    <property type="match status" value="1"/>
</dbReference>
<evidence type="ECO:0000259" key="13">
    <source>
        <dbReference type="PROSITE" id="PS51384"/>
    </source>
</evidence>
<dbReference type="SUPFAM" id="SSF52218">
    <property type="entry name" value="Flavoproteins"/>
    <property type="match status" value="1"/>
</dbReference>
<dbReference type="InterPro" id="IPR003097">
    <property type="entry name" value="CysJ-like_FAD-binding"/>
</dbReference>
<dbReference type="CDD" id="cd06206">
    <property type="entry name" value="bifunctional_CYPOR"/>
    <property type="match status" value="1"/>
</dbReference>
<dbReference type="InterPro" id="IPR001433">
    <property type="entry name" value="OxRdtase_FAD/NAD-bd"/>
</dbReference>
<dbReference type="InterPro" id="IPR017927">
    <property type="entry name" value="FAD-bd_FR_type"/>
</dbReference>
<reference evidence="14" key="1">
    <citation type="submission" date="2021-01" db="EMBL/GenBank/DDBJ databases">
        <authorList>
            <person name="Kaushik A."/>
        </authorList>
    </citation>
    <scope>NUCLEOTIDE SEQUENCE</scope>
    <source>
        <strain evidence="14">AG1-1C</strain>
    </source>
</reference>
<dbReference type="PANTHER" id="PTHR19384:SF127">
    <property type="entry name" value="BIFUNCTIONAL CYTOCHROME P450_NADPH--P450 REDUCTASE"/>
    <property type="match status" value="1"/>
</dbReference>
<evidence type="ECO:0000313" key="14">
    <source>
        <dbReference type="EMBL" id="CAE6469239.1"/>
    </source>
</evidence>
<dbReference type="InterPro" id="IPR017938">
    <property type="entry name" value="Riboflavin_synthase-like_b-brl"/>
</dbReference>
<evidence type="ECO:0000256" key="1">
    <source>
        <dbReference type="ARBA" id="ARBA00001917"/>
    </source>
</evidence>
<protein>
    <recommendedName>
        <fullName evidence="16">NADPH-ferrihemoprotein reductase</fullName>
    </recommendedName>
</protein>
<comment type="cofactor">
    <cofactor evidence="2">
        <name>heme</name>
        <dbReference type="ChEBI" id="CHEBI:30413"/>
    </cofactor>
</comment>
<dbReference type="GO" id="GO:0050660">
    <property type="term" value="F:flavin adenine dinucleotide binding"/>
    <property type="evidence" value="ECO:0007669"/>
    <property type="project" value="TreeGrafter"/>
</dbReference>
<dbReference type="PRINTS" id="PR00371">
    <property type="entry name" value="FPNCR"/>
</dbReference>